<organism evidence="2">
    <name type="scientific">Bacteroides intestinalis</name>
    <dbReference type="NCBI Taxonomy" id="329854"/>
    <lineage>
        <taxon>Bacteria</taxon>
        <taxon>Pseudomonadati</taxon>
        <taxon>Bacteroidota</taxon>
        <taxon>Bacteroidia</taxon>
        <taxon>Bacteroidales</taxon>
        <taxon>Bacteroidaceae</taxon>
        <taxon>Bacteroides</taxon>
    </lineage>
</organism>
<accession>A0A139LGQ9</accession>
<feature type="domain" description="Transposase IS204/IS1001/IS1096/IS1165 DDE" evidence="1">
    <location>
        <begin position="2"/>
        <end position="71"/>
    </location>
</feature>
<dbReference type="InterPro" id="IPR047951">
    <property type="entry name" value="Transpos_ISL3"/>
</dbReference>
<comment type="caution">
    <text evidence="2">The sequence shown here is derived from an EMBL/GenBank/DDBJ whole genome shotgun (WGS) entry which is preliminary data.</text>
</comment>
<name>A0A139LGQ9_9BACE</name>
<feature type="non-terminal residue" evidence="2">
    <location>
        <position position="87"/>
    </location>
</feature>
<evidence type="ECO:0000313" key="2">
    <source>
        <dbReference type="EMBL" id="KXT50631.1"/>
    </source>
</evidence>
<dbReference type="AlphaFoldDB" id="A0A139LGQ9"/>
<dbReference type="PANTHER" id="PTHR33498:SF1">
    <property type="entry name" value="TRANSPOSASE FOR INSERTION SEQUENCE ELEMENT IS1557"/>
    <property type="match status" value="1"/>
</dbReference>
<dbReference type="Pfam" id="PF01610">
    <property type="entry name" value="DDE_Tnp_ISL3"/>
    <property type="match status" value="1"/>
</dbReference>
<dbReference type="RefSeq" id="WP_197482261.1">
    <property type="nucleotide sequence ID" value="NZ_KQ968693.1"/>
</dbReference>
<evidence type="ECO:0000259" key="1">
    <source>
        <dbReference type="Pfam" id="PF01610"/>
    </source>
</evidence>
<dbReference type="InterPro" id="IPR002560">
    <property type="entry name" value="Transposase_DDE"/>
</dbReference>
<dbReference type="PANTHER" id="PTHR33498">
    <property type="entry name" value="TRANSPOSASE FOR INSERTION SEQUENCE ELEMENT IS1557"/>
    <property type="match status" value="1"/>
</dbReference>
<sequence length="87" mass="10071">MSLEEWIKKAKISVNSSLVSFAYNVENDKAAVQAAIDYKYNNARLEGEVNRVKAIKRTMYNRANINLLRAKVIIKRHCPQFCVNRKL</sequence>
<protein>
    <recommendedName>
        <fullName evidence="1">Transposase IS204/IS1001/IS1096/IS1165 DDE domain-containing protein</fullName>
    </recommendedName>
</protein>
<evidence type="ECO:0000313" key="3">
    <source>
        <dbReference type="Proteomes" id="UP000070319"/>
    </source>
</evidence>
<gene>
    <name evidence="2" type="ORF">HMPREF2531_02255</name>
</gene>
<dbReference type="Proteomes" id="UP000070319">
    <property type="component" value="Unassembled WGS sequence"/>
</dbReference>
<dbReference type="EMBL" id="LTDF01000079">
    <property type="protein sequence ID" value="KXT50631.1"/>
    <property type="molecule type" value="Genomic_DNA"/>
</dbReference>
<reference evidence="2 3" key="1">
    <citation type="submission" date="2016-02" db="EMBL/GenBank/DDBJ databases">
        <authorList>
            <person name="Wen L."/>
            <person name="He K."/>
            <person name="Yang H."/>
        </authorList>
    </citation>
    <scope>NUCLEOTIDE SEQUENCE [LARGE SCALE GENOMIC DNA]</scope>
    <source>
        <strain evidence="2 3">KLE1704</strain>
    </source>
</reference>
<proteinExistence type="predicted"/>